<sequence length="183" mass="21574">MHQLNITKMVQNEAEIDLFIELYNKRSEELKSVIDKYNQKQVLMQNQLQREILSETFIADFNLKDVKWKSLIIESHEKSFKLLNDFKDKQLMVVKSNASLRINSFTPPMNSTQINEIQPVNITERAVYNFAASSKHNSHLPDIETNDTNYQCDFDGRIFPNRAELLEHMLQHDPNWCKICKKN</sequence>
<evidence type="ECO:0000313" key="2">
    <source>
        <dbReference type="Proteomes" id="UP001107558"/>
    </source>
</evidence>
<evidence type="ECO:0008006" key="3">
    <source>
        <dbReference type="Google" id="ProtNLM"/>
    </source>
</evidence>
<protein>
    <recommendedName>
        <fullName evidence="3">C2H2-type domain-containing protein</fullName>
    </recommendedName>
</protein>
<comment type="caution">
    <text evidence="1">The sequence shown here is derived from an EMBL/GenBank/DDBJ whole genome shotgun (WGS) entry which is preliminary data.</text>
</comment>
<dbReference type="AlphaFoldDB" id="A0A9J6CAP1"/>
<reference evidence="1" key="1">
    <citation type="submission" date="2021-03" db="EMBL/GenBank/DDBJ databases">
        <title>Chromosome level genome of the anhydrobiotic midge Polypedilum vanderplanki.</title>
        <authorList>
            <person name="Yoshida Y."/>
            <person name="Kikawada T."/>
            <person name="Gusev O."/>
        </authorList>
    </citation>
    <scope>NUCLEOTIDE SEQUENCE</scope>
    <source>
        <strain evidence="1">NIAS01</strain>
        <tissue evidence="1">Whole body or cell culture</tissue>
    </source>
</reference>
<organism evidence="1 2">
    <name type="scientific">Polypedilum vanderplanki</name>
    <name type="common">Sleeping chironomid midge</name>
    <dbReference type="NCBI Taxonomy" id="319348"/>
    <lineage>
        <taxon>Eukaryota</taxon>
        <taxon>Metazoa</taxon>
        <taxon>Ecdysozoa</taxon>
        <taxon>Arthropoda</taxon>
        <taxon>Hexapoda</taxon>
        <taxon>Insecta</taxon>
        <taxon>Pterygota</taxon>
        <taxon>Neoptera</taxon>
        <taxon>Endopterygota</taxon>
        <taxon>Diptera</taxon>
        <taxon>Nematocera</taxon>
        <taxon>Chironomoidea</taxon>
        <taxon>Chironomidae</taxon>
        <taxon>Chironominae</taxon>
        <taxon>Polypedilum</taxon>
        <taxon>Polypedilum</taxon>
    </lineage>
</organism>
<accession>A0A9J6CAP1</accession>
<evidence type="ECO:0000313" key="1">
    <source>
        <dbReference type="EMBL" id="KAG5678973.1"/>
    </source>
</evidence>
<proteinExistence type="predicted"/>
<gene>
    <name evidence="1" type="ORF">PVAND_008588</name>
</gene>
<keyword evidence="2" id="KW-1185">Reference proteome</keyword>
<dbReference type="EMBL" id="JADBJN010000002">
    <property type="protein sequence ID" value="KAG5678973.1"/>
    <property type="molecule type" value="Genomic_DNA"/>
</dbReference>
<dbReference type="Proteomes" id="UP001107558">
    <property type="component" value="Chromosome 2"/>
</dbReference>
<name>A0A9J6CAP1_POLVA</name>